<evidence type="ECO:0000256" key="2">
    <source>
        <dbReference type="ARBA" id="ARBA00022475"/>
    </source>
</evidence>
<dbReference type="GO" id="GO:0022857">
    <property type="term" value="F:transmembrane transporter activity"/>
    <property type="evidence" value="ECO:0007669"/>
    <property type="project" value="InterPro"/>
</dbReference>
<evidence type="ECO:0000256" key="4">
    <source>
        <dbReference type="ARBA" id="ARBA00022989"/>
    </source>
</evidence>
<evidence type="ECO:0000256" key="3">
    <source>
        <dbReference type="ARBA" id="ARBA00022692"/>
    </source>
</evidence>
<reference evidence="9 10" key="1">
    <citation type="submission" date="2014-05" db="EMBL/GenBank/DDBJ databases">
        <title>Draft genome sequence of Amycolatopsis rifamycinica DSM 46095.</title>
        <authorList>
            <person name="Lal R."/>
            <person name="Saxena A."/>
            <person name="Kumari R."/>
            <person name="Mukherjee U."/>
            <person name="Singh P."/>
            <person name="Sangwan N."/>
            <person name="Mahato N.K."/>
        </authorList>
    </citation>
    <scope>NUCLEOTIDE SEQUENCE [LARGE SCALE GENOMIC DNA]</scope>
    <source>
        <strain evidence="9 10">DSM 46095</strain>
    </source>
</reference>
<organism evidence="9 10">
    <name type="scientific">Amycolatopsis rifamycinica</name>
    <dbReference type="NCBI Taxonomy" id="287986"/>
    <lineage>
        <taxon>Bacteria</taxon>
        <taxon>Bacillati</taxon>
        <taxon>Actinomycetota</taxon>
        <taxon>Actinomycetes</taxon>
        <taxon>Pseudonocardiales</taxon>
        <taxon>Pseudonocardiaceae</taxon>
        <taxon>Amycolatopsis</taxon>
    </lineage>
</organism>
<keyword evidence="5 7" id="KW-0472">Membrane</keyword>
<protein>
    <submittedName>
        <fullName evidence="9">MFS transporter</fullName>
    </submittedName>
</protein>
<dbReference type="GO" id="GO:0005886">
    <property type="term" value="C:plasma membrane"/>
    <property type="evidence" value="ECO:0007669"/>
    <property type="project" value="UniProtKB-SubCell"/>
</dbReference>
<keyword evidence="4 7" id="KW-1133">Transmembrane helix</keyword>
<dbReference type="PROSITE" id="PS50850">
    <property type="entry name" value="MFS"/>
    <property type="match status" value="1"/>
</dbReference>
<feature type="transmembrane region" description="Helical" evidence="7">
    <location>
        <begin position="378"/>
        <end position="399"/>
    </location>
</feature>
<accession>A0A066UFF5</accession>
<evidence type="ECO:0000256" key="5">
    <source>
        <dbReference type="ARBA" id="ARBA00023136"/>
    </source>
</evidence>
<dbReference type="AlphaFoldDB" id="A0A066UFF5"/>
<dbReference type="Proteomes" id="UP000027345">
    <property type="component" value="Unassembled WGS sequence"/>
</dbReference>
<dbReference type="eggNOG" id="COG2814">
    <property type="taxonomic scope" value="Bacteria"/>
</dbReference>
<dbReference type="STRING" id="287986.DV20_06665"/>
<dbReference type="InterPro" id="IPR011701">
    <property type="entry name" value="MFS"/>
</dbReference>
<feature type="region of interest" description="Disordered" evidence="6">
    <location>
        <begin position="1"/>
        <end position="36"/>
    </location>
</feature>
<keyword evidence="10" id="KW-1185">Reference proteome</keyword>
<dbReference type="SUPFAM" id="SSF103473">
    <property type="entry name" value="MFS general substrate transporter"/>
    <property type="match status" value="1"/>
</dbReference>
<dbReference type="Gene3D" id="1.20.1250.20">
    <property type="entry name" value="MFS general substrate transporter like domains"/>
    <property type="match status" value="1"/>
</dbReference>
<feature type="transmembrane region" description="Helical" evidence="7">
    <location>
        <begin position="342"/>
        <end position="366"/>
    </location>
</feature>
<feature type="compositionally biased region" description="Basic and acidic residues" evidence="6">
    <location>
        <begin position="1"/>
        <end position="18"/>
    </location>
</feature>
<feature type="domain" description="Major facilitator superfamily (MFS) profile" evidence="8">
    <location>
        <begin position="42"/>
        <end position="431"/>
    </location>
</feature>
<evidence type="ECO:0000256" key="1">
    <source>
        <dbReference type="ARBA" id="ARBA00004651"/>
    </source>
</evidence>
<feature type="transmembrane region" description="Helical" evidence="7">
    <location>
        <begin position="405"/>
        <end position="424"/>
    </location>
</feature>
<dbReference type="InterPro" id="IPR036259">
    <property type="entry name" value="MFS_trans_sf"/>
</dbReference>
<feature type="transmembrane region" description="Helical" evidence="7">
    <location>
        <begin position="77"/>
        <end position="96"/>
    </location>
</feature>
<evidence type="ECO:0000256" key="6">
    <source>
        <dbReference type="SAM" id="MobiDB-lite"/>
    </source>
</evidence>
<gene>
    <name evidence="9" type="ORF">DV20_06665</name>
</gene>
<feature type="transmembrane region" description="Helical" evidence="7">
    <location>
        <begin position="290"/>
        <end position="309"/>
    </location>
</feature>
<dbReference type="CDD" id="cd06173">
    <property type="entry name" value="MFS_MefA_like"/>
    <property type="match status" value="1"/>
</dbReference>
<name>A0A066UFF5_9PSEU</name>
<comment type="caution">
    <text evidence="9">The sequence shown here is derived from an EMBL/GenBank/DDBJ whole genome shotgun (WGS) entry which is preliminary data.</text>
</comment>
<dbReference type="EMBL" id="JMQI01000013">
    <property type="protein sequence ID" value="KDN22953.1"/>
    <property type="molecule type" value="Genomic_DNA"/>
</dbReference>
<dbReference type="OrthoDB" id="4544213at2"/>
<keyword evidence="3 7" id="KW-0812">Transmembrane</keyword>
<dbReference type="PANTHER" id="PTHR23513">
    <property type="entry name" value="INTEGRAL MEMBRANE EFFLUX PROTEIN-RELATED"/>
    <property type="match status" value="1"/>
</dbReference>
<dbReference type="InterPro" id="IPR020846">
    <property type="entry name" value="MFS_dom"/>
</dbReference>
<sequence>MSEEASDRARSAPREPSDAGRSAQAVDGRRGGHGGGLRRNRDYRLLWTGQVVSEAGFSTTTIAFPLLVLAITGSAAQSGLVLGAVAVAQLVAGLPAGALVDRWHRKRIMLACEAVQAVAAAGLVLALFWDAAGVGLLVAVAVVMGLCRALFEPAEEASLPRLVPEDQVPGAVAMNAARTSAGQLSGTALGGFLFAVGRLVPFVFDVFAHLFAFVSLLFVRLPDRPDQQAGRPAAHLGREILEGLRWVWQQPRLRVTSLCVISLNLFFSAYYLVIIVLANDRGVPSGEIGVMAAMLGAGGILGALAAPYLHRRLSPYLTIIGVFWALTLLTPLAVFIHSGYVLGALFAAIAFLPPAANTTISTYQLLFTPDHLRGRLGGVLGVAGGLAAALGPALGGWLIELLPGPAAVLTCTAAIAAVTLLTTFSGTLRGFPAVAEVRELEETPGP</sequence>
<feature type="transmembrane region" description="Helical" evidence="7">
    <location>
        <begin position="202"/>
        <end position="221"/>
    </location>
</feature>
<comment type="subcellular location">
    <subcellularLocation>
        <location evidence="1">Cell membrane</location>
        <topology evidence="1">Multi-pass membrane protein</topology>
    </subcellularLocation>
</comment>
<feature type="transmembrane region" description="Helical" evidence="7">
    <location>
        <begin position="316"/>
        <end position="336"/>
    </location>
</feature>
<proteinExistence type="predicted"/>
<feature type="transmembrane region" description="Helical" evidence="7">
    <location>
        <begin position="45"/>
        <end position="71"/>
    </location>
</feature>
<evidence type="ECO:0000259" key="8">
    <source>
        <dbReference type="PROSITE" id="PS50850"/>
    </source>
</evidence>
<dbReference type="PANTHER" id="PTHR23513:SF6">
    <property type="entry name" value="MAJOR FACILITATOR SUPERFAMILY ASSOCIATED DOMAIN-CONTAINING PROTEIN"/>
    <property type="match status" value="1"/>
</dbReference>
<feature type="transmembrane region" description="Helical" evidence="7">
    <location>
        <begin position="255"/>
        <end position="278"/>
    </location>
</feature>
<evidence type="ECO:0000256" key="7">
    <source>
        <dbReference type="SAM" id="Phobius"/>
    </source>
</evidence>
<keyword evidence="2" id="KW-1003">Cell membrane</keyword>
<dbReference type="Pfam" id="PF07690">
    <property type="entry name" value="MFS_1"/>
    <property type="match status" value="1"/>
</dbReference>
<dbReference type="RefSeq" id="WP_084093345.1">
    <property type="nucleotide sequence ID" value="NZ_JMQI01000013.1"/>
</dbReference>
<evidence type="ECO:0000313" key="9">
    <source>
        <dbReference type="EMBL" id="KDN22953.1"/>
    </source>
</evidence>
<evidence type="ECO:0000313" key="10">
    <source>
        <dbReference type="Proteomes" id="UP000027345"/>
    </source>
</evidence>